<protein>
    <submittedName>
        <fullName evidence="2">Uncharacterized protein</fullName>
    </submittedName>
</protein>
<dbReference type="STRING" id="1513271.XM47_12265"/>
<dbReference type="Gene3D" id="3.20.20.80">
    <property type="entry name" value="Glycosidases"/>
    <property type="match status" value="1"/>
</dbReference>
<sequence length="831" mass="90827">MKYSIIPMLAAAALPASLYAEDYPFPLPDSVSAEITINTSQQEKFNNKLLATNIFDFTTSVEQDLIKTFDPQTIRFPHGLWANWYDWRGDYTRQFGDDSVTFTNSLGNTITRQLDHLSSIKIFEGIKKKIGIDGVTELNNQRLTQQGQGYDMLWTFNMSADGENDSTLDNGSPETIARYKDLLSRGLEVKDIELGNENFYPGQRSSIIPGVDDYIARAKMMSKDLKALNPNLQLSVPMLRKANTANPKYNELVAADSAYFDAVTVHTYVGYDPDNADDSDEAYGTALVARAHIAKSVDDYSKKVAPNKPVWLTEWGVKSGGPNAASALGMADTYMFMSENQDTYHRSNWFSVNGKLNSFVQWETYIAPSGVERPRIKYPLEKTLFGSTHQIVRQALQDSVMLASSVNSPELSLGVKSITARAVIKNGKVQLLVINKTNQAAPFTIKADDATYTGTYSHQTMAFDSLSEEKLLAIDAEPLTTLAETSGAVTLPKYSINIITLSDLQVSEDILEVALDTATQAYVYQKNENMTFVAKPESTKTAIQSVTFQVEGQSPVVDASAPYEFSWAATQGGRHAITATVTDTSARTVSSNTLYVNVEGEDQVVTAQLATPSSTSLTLGESVTLEASASVNTGSITKVELFIDNALVKTFTEAPYSYDWTPSKAKSSSIYIKVTGDAAATAISDTIQMLVNPRPQVVTVQITSLSSTNITLGESVTLEANASVNTGTITKVELFIDNTLIKTFTEAPYNYVWTPTQVKSSSVYIKATSDDSTTKTSAIVQVVVAPAQDETDKETGTTPSSKSGGSLAYFWLILLPSLWLKKFTRAFLSLS</sequence>
<gene>
    <name evidence="2" type="ORF">XM47_12265</name>
</gene>
<proteinExistence type="predicted"/>
<name>A0A0J8GPX3_9ALTE</name>
<keyword evidence="1" id="KW-0732">Signal</keyword>
<dbReference type="EMBL" id="LAZL01000020">
    <property type="protein sequence ID" value="KMT64817.1"/>
    <property type="molecule type" value="Genomic_DNA"/>
</dbReference>
<organism evidence="2 3">
    <name type="scientific">Catenovulum maritimum</name>
    <dbReference type="NCBI Taxonomy" id="1513271"/>
    <lineage>
        <taxon>Bacteria</taxon>
        <taxon>Pseudomonadati</taxon>
        <taxon>Pseudomonadota</taxon>
        <taxon>Gammaproteobacteria</taxon>
        <taxon>Alteromonadales</taxon>
        <taxon>Alteromonadaceae</taxon>
        <taxon>Catenovulum</taxon>
    </lineage>
</organism>
<dbReference type="SUPFAM" id="SSF51445">
    <property type="entry name" value="(Trans)glycosidases"/>
    <property type="match status" value="1"/>
</dbReference>
<dbReference type="Pfam" id="PF17957">
    <property type="entry name" value="Big_7"/>
    <property type="match status" value="2"/>
</dbReference>
<dbReference type="Gene3D" id="2.60.40.10">
    <property type="entry name" value="Immunoglobulins"/>
    <property type="match status" value="3"/>
</dbReference>
<dbReference type="InterPro" id="IPR013783">
    <property type="entry name" value="Ig-like_fold"/>
</dbReference>
<evidence type="ECO:0000313" key="2">
    <source>
        <dbReference type="EMBL" id="KMT64817.1"/>
    </source>
</evidence>
<keyword evidence="3" id="KW-1185">Reference proteome</keyword>
<evidence type="ECO:0000256" key="1">
    <source>
        <dbReference type="SAM" id="SignalP"/>
    </source>
</evidence>
<comment type="caution">
    <text evidence="2">The sequence shown here is derived from an EMBL/GenBank/DDBJ whole genome shotgun (WGS) entry which is preliminary data.</text>
</comment>
<dbReference type="OrthoDB" id="9775889at2"/>
<feature type="chain" id="PRO_5005298653" evidence="1">
    <location>
        <begin position="21"/>
        <end position="831"/>
    </location>
</feature>
<feature type="signal peptide" evidence="1">
    <location>
        <begin position="1"/>
        <end position="20"/>
    </location>
</feature>
<dbReference type="AlphaFoldDB" id="A0A0J8GPX3"/>
<accession>A0A0J8GPX3</accession>
<evidence type="ECO:0000313" key="3">
    <source>
        <dbReference type="Proteomes" id="UP000037600"/>
    </source>
</evidence>
<dbReference type="RefSeq" id="WP_048692901.1">
    <property type="nucleotide sequence ID" value="NZ_KQ130493.1"/>
</dbReference>
<dbReference type="Proteomes" id="UP000037600">
    <property type="component" value="Unassembled WGS sequence"/>
</dbReference>
<reference evidence="2 3" key="1">
    <citation type="submission" date="2015-04" db="EMBL/GenBank/DDBJ databases">
        <title>Draft Genome Sequence of the Novel Agar-Digesting Marine Bacterium Q1.</title>
        <authorList>
            <person name="Li Y."/>
            <person name="Li D."/>
            <person name="Chen G."/>
            <person name="Du Z."/>
        </authorList>
    </citation>
    <scope>NUCLEOTIDE SEQUENCE [LARGE SCALE GENOMIC DNA]</scope>
    <source>
        <strain evidence="2 3">Q1</strain>
    </source>
</reference>
<dbReference type="InterPro" id="IPR017853">
    <property type="entry name" value="GH"/>
</dbReference>